<evidence type="ECO:0000256" key="3">
    <source>
        <dbReference type="ARBA" id="ARBA00022679"/>
    </source>
</evidence>
<dbReference type="AlphaFoldDB" id="A0A9J6CYX4"/>
<dbReference type="SUPFAM" id="SSF47587">
    <property type="entry name" value="Domain of poly(ADP-ribose) polymerase"/>
    <property type="match status" value="1"/>
</dbReference>
<evidence type="ECO:0000259" key="8">
    <source>
        <dbReference type="PROSITE" id="PS51977"/>
    </source>
</evidence>
<dbReference type="EMBL" id="JABSTU010004660">
    <property type="protein sequence ID" value="KAH7957984.1"/>
    <property type="molecule type" value="Genomic_DNA"/>
</dbReference>
<dbReference type="SUPFAM" id="SSF142921">
    <property type="entry name" value="WGR domain-like"/>
    <property type="match status" value="1"/>
</dbReference>
<evidence type="ECO:0000256" key="4">
    <source>
        <dbReference type="ARBA" id="ARBA00023027"/>
    </source>
</evidence>
<dbReference type="PROSITE" id="PS51060">
    <property type="entry name" value="PARP_ALPHA_HD"/>
    <property type="match status" value="1"/>
</dbReference>
<protein>
    <recommendedName>
        <fullName evidence="1">NAD(+) ADP-ribosyltransferase</fullName>
        <ecNumber evidence="1">2.4.2.30</ecNumber>
    </recommendedName>
</protein>
<dbReference type="PANTHER" id="PTHR10459:SF60">
    <property type="entry name" value="POLY [ADP-RIBOSE] POLYMERASE 2"/>
    <property type="match status" value="1"/>
</dbReference>
<reference evidence="9" key="1">
    <citation type="journal article" date="2020" name="Cell">
        <title>Large-Scale Comparative Analyses of Tick Genomes Elucidate Their Genetic Diversity and Vector Capacities.</title>
        <authorList>
            <consortium name="Tick Genome and Microbiome Consortium (TIGMIC)"/>
            <person name="Jia N."/>
            <person name="Wang J."/>
            <person name="Shi W."/>
            <person name="Du L."/>
            <person name="Sun Y."/>
            <person name="Zhan W."/>
            <person name="Jiang J.F."/>
            <person name="Wang Q."/>
            <person name="Zhang B."/>
            <person name="Ji P."/>
            <person name="Bell-Sakyi L."/>
            <person name="Cui X.M."/>
            <person name="Yuan T.T."/>
            <person name="Jiang B.G."/>
            <person name="Yang W.F."/>
            <person name="Lam T.T."/>
            <person name="Chang Q.C."/>
            <person name="Ding S.J."/>
            <person name="Wang X.J."/>
            <person name="Zhu J.G."/>
            <person name="Ruan X.D."/>
            <person name="Zhao L."/>
            <person name="Wei J.T."/>
            <person name="Ye R.Z."/>
            <person name="Que T.C."/>
            <person name="Du C.H."/>
            <person name="Zhou Y.H."/>
            <person name="Cheng J.X."/>
            <person name="Dai P.F."/>
            <person name="Guo W.B."/>
            <person name="Han X.H."/>
            <person name="Huang E.J."/>
            <person name="Li L.F."/>
            <person name="Wei W."/>
            <person name="Gao Y.C."/>
            <person name="Liu J.Z."/>
            <person name="Shao H.Z."/>
            <person name="Wang X."/>
            <person name="Wang C.C."/>
            <person name="Yang T.C."/>
            <person name="Huo Q.B."/>
            <person name="Li W."/>
            <person name="Chen H.Y."/>
            <person name="Chen S.E."/>
            <person name="Zhou L.G."/>
            <person name="Ni X.B."/>
            <person name="Tian J.H."/>
            <person name="Sheng Y."/>
            <person name="Liu T."/>
            <person name="Pan Y.S."/>
            <person name="Xia L.Y."/>
            <person name="Li J."/>
            <person name="Zhao F."/>
            <person name="Cao W.C."/>
        </authorList>
    </citation>
    <scope>NUCLEOTIDE SEQUENCE</scope>
    <source>
        <strain evidence="9">Rmic-2018</strain>
    </source>
</reference>
<evidence type="ECO:0000256" key="6">
    <source>
        <dbReference type="SAM" id="MobiDB-lite"/>
    </source>
</evidence>
<dbReference type="InterPro" id="IPR036616">
    <property type="entry name" value="Poly(ADP-ribose)pol_reg_dom_sf"/>
</dbReference>
<dbReference type="InterPro" id="IPR008893">
    <property type="entry name" value="WGR_domain"/>
</dbReference>
<keyword evidence="10" id="KW-1185">Reference proteome</keyword>
<dbReference type="GO" id="GO:0006302">
    <property type="term" value="P:double-strand break repair"/>
    <property type="evidence" value="ECO:0007669"/>
    <property type="project" value="TreeGrafter"/>
</dbReference>
<keyword evidence="4" id="KW-0520">NAD</keyword>
<feature type="domain" description="PARP alpha-helical" evidence="7">
    <location>
        <begin position="196"/>
        <end position="315"/>
    </location>
</feature>
<name>A0A9J6CYX4_RHIMP</name>
<dbReference type="GO" id="GO:0005730">
    <property type="term" value="C:nucleolus"/>
    <property type="evidence" value="ECO:0007669"/>
    <property type="project" value="TreeGrafter"/>
</dbReference>
<accession>A0A9J6CYX4</accession>
<dbReference type="GO" id="GO:0003950">
    <property type="term" value="F:NAD+ poly-ADP-ribosyltransferase activity"/>
    <property type="evidence" value="ECO:0007669"/>
    <property type="project" value="UniProtKB-EC"/>
</dbReference>
<comment type="caution">
    <text evidence="9">The sequence shown here is derived from an EMBL/GenBank/DDBJ whole genome shotgun (WGS) entry which is preliminary data.</text>
</comment>
<sequence>MKHENRQWTASTKEDSIVLTDSDNDDPQVISSSDSDDEFVFHPDGSFELRERSAKKSKLEELELTLQEEIVETSTSPDAQLPPVDPQCARQLLVPFLCSNHGVFYNAVLNRTCLKKNQNKFYKMQLVVDLCNNHHYVLFRWGRVGEKGSIKLIPCEEDILKAQLVFEERFYSKTGNRWEVWAKDSKFEKRKGKYVILKVDYSGPKLVSLIFDLKAMKETVVRMKFDVTKFPLGMLTKEQILAGYEALDKIEDCIKRKSNKSELVEACSDFYTCIPHSFSVVEQGAAPRRHQVAAQATHSVLERPPFVPNAGTAKTAPASANKASPQASTCTGMSQGNGQTAGASLTSGVESLKASYLEPKLTTPRDRSAKRVQRFS</sequence>
<dbReference type="PANTHER" id="PTHR10459">
    <property type="entry name" value="DNA LIGASE"/>
    <property type="match status" value="1"/>
</dbReference>
<dbReference type="InterPro" id="IPR036930">
    <property type="entry name" value="WGR_dom_sf"/>
</dbReference>
<feature type="region of interest" description="Disordered" evidence="6">
    <location>
        <begin position="1"/>
        <end position="37"/>
    </location>
</feature>
<keyword evidence="2" id="KW-0328">Glycosyltransferase</keyword>
<evidence type="ECO:0000313" key="9">
    <source>
        <dbReference type="EMBL" id="KAH7957984.1"/>
    </source>
</evidence>
<dbReference type="VEuPathDB" id="VectorBase:LOC119185769"/>
<dbReference type="Gene3D" id="1.20.142.10">
    <property type="entry name" value="Poly(ADP-ribose) polymerase, regulatory domain"/>
    <property type="match status" value="1"/>
</dbReference>
<dbReference type="InterPro" id="IPR050800">
    <property type="entry name" value="ARTD/PARP"/>
</dbReference>
<proteinExistence type="predicted"/>
<evidence type="ECO:0000256" key="5">
    <source>
        <dbReference type="ARBA" id="ARBA00033987"/>
    </source>
</evidence>
<evidence type="ECO:0000256" key="2">
    <source>
        <dbReference type="ARBA" id="ARBA00022676"/>
    </source>
</evidence>
<gene>
    <name evidence="9" type="ORF">HPB51_028030</name>
</gene>
<feature type="region of interest" description="Disordered" evidence="6">
    <location>
        <begin position="292"/>
        <end position="376"/>
    </location>
</feature>
<evidence type="ECO:0000256" key="1">
    <source>
        <dbReference type="ARBA" id="ARBA00012020"/>
    </source>
</evidence>
<comment type="catalytic activity">
    <reaction evidence="5">
        <text>NAD(+) + (ADP-D-ribosyl)n-acceptor = nicotinamide + (ADP-D-ribosyl)n+1-acceptor + H(+).</text>
        <dbReference type="EC" id="2.4.2.30"/>
    </reaction>
</comment>
<dbReference type="InterPro" id="IPR004102">
    <property type="entry name" value="Poly(ADP-ribose)pol_reg_dom"/>
</dbReference>
<feature type="domain" description="WGR" evidence="8">
    <location>
        <begin position="100"/>
        <end position="194"/>
    </location>
</feature>
<dbReference type="SMART" id="SM00773">
    <property type="entry name" value="WGR"/>
    <property type="match status" value="1"/>
</dbReference>
<dbReference type="GO" id="GO:1990404">
    <property type="term" value="F:NAD+-protein mono-ADP-ribosyltransferase activity"/>
    <property type="evidence" value="ECO:0007669"/>
    <property type="project" value="TreeGrafter"/>
</dbReference>
<dbReference type="Proteomes" id="UP000821866">
    <property type="component" value="Unassembled WGS sequence"/>
</dbReference>
<dbReference type="Pfam" id="PF02877">
    <property type="entry name" value="PARP_reg"/>
    <property type="match status" value="1"/>
</dbReference>
<feature type="compositionally biased region" description="Polar residues" evidence="6">
    <location>
        <begin position="321"/>
        <end position="349"/>
    </location>
</feature>
<dbReference type="EC" id="2.4.2.30" evidence="1"/>
<reference evidence="9" key="2">
    <citation type="submission" date="2021-09" db="EMBL/GenBank/DDBJ databases">
        <authorList>
            <person name="Jia N."/>
            <person name="Wang J."/>
            <person name="Shi W."/>
            <person name="Du L."/>
            <person name="Sun Y."/>
            <person name="Zhan W."/>
            <person name="Jiang J."/>
            <person name="Wang Q."/>
            <person name="Zhang B."/>
            <person name="Ji P."/>
            <person name="Sakyi L.B."/>
            <person name="Cui X."/>
            <person name="Yuan T."/>
            <person name="Jiang B."/>
            <person name="Yang W."/>
            <person name="Lam T.T.-Y."/>
            <person name="Chang Q."/>
            <person name="Ding S."/>
            <person name="Wang X."/>
            <person name="Zhu J."/>
            <person name="Ruan X."/>
            <person name="Zhao L."/>
            <person name="Wei J."/>
            <person name="Que T."/>
            <person name="Du C."/>
            <person name="Cheng J."/>
            <person name="Dai P."/>
            <person name="Han X."/>
            <person name="Huang E."/>
            <person name="Gao Y."/>
            <person name="Liu J."/>
            <person name="Shao H."/>
            <person name="Ye R."/>
            <person name="Li L."/>
            <person name="Wei W."/>
            <person name="Wang X."/>
            <person name="Wang C."/>
            <person name="Huo Q."/>
            <person name="Li W."/>
            <person name="Guo W."/>
            <person name="Chen H."/>
            <person name="Chen S."/>
            <person name="Zhou L."/>
            <person name="Zhou L."/>
            <person name="Ni X."/>
            <person name="Tian J."/>
            <person name="Zhou Y."/>
            <person name="Sheng Y."/>
            <person name="Liu T."/>
            <person name="Pan Y."/>
            <person name="Xia L."/>
            <person name="Li J."/>
            <person name="Zhao F."/>
            <person name="Cao W."/>
        </authorList>
    </citation>
    <scope>NUCLEOTIDE SEQUENCE</scope>
    <source>
        <strain evidence="9">Rmic-2018</strain>
        <tissue evidence="9">Larvae</tissue>
    </source>
</reference>
<dbReference type="GO" id="GO:0070212">
    <property type="term" value="P:protein poly-ADP-ribosylation"/>
    <property type="evidence" value="ECO:0007669"/>
    <property type="project" value="TreeGrafter"/>
</dbReference>
<evidence type="ECO:0000259" key="7">
    <source>
        <dbReference type="PROSITE" id="PS51060"/>
    </source>
</evidence>
<feature type="compositionally biased region" description="Basic and acidic residues" evidence="6">
    <location>
        <begin position="1"/>
        <end position="16"/>
    </location>
</feature>
<keyword evidence="3" id="KW-0808">Transferase</keyword>
<dbReference type="Pfam" id="PF05406">
    <property type="entry name" value="WGR"/>
    <property type="match status" value="1"/>
</dbReference>
<evidence type="ECO:0000313" key="10">
    <source>
        <dbReference type="Proteomes" id="UP000821866"/>
    </source>
</evidence>
<dbReference type="PROSITE" id="PS51977">
    <property type="entry name" value="WGR"/>
    <property type="match status" value="1"/>
</dbReference>
<organism evidence="9 10">
    <name type="scientific">Rhipicephalus microplus</name>
    <name type="common">Cattle tick</name>
    <name type="synonym">Boophilus microplus</name>
    <dbReference type="NCBI Taxonomy" id="6941"/>
    <lineage>
        <taxon>Eukaryota</taxon>
        <taxon>Metazoa</taxon>
        <taxon>Ecdysozoa</taxon>
        <taxon>Arthropoda</taxon>
        <taxon>Chelicerata</taxon>
        <taxon>Arachnida</taxon>
        <taxon>Acari</taxon>
        <taxon>Parasitiformes</taxon>
        <taxon>Ixodida</taxon>
        <taxon>Ixodoidea</taxon>
        <taxon>Ixodidae</taxon>
        <taxon>Rhipicephalinae</taxon>
        <taxon>Rhipicephalus</taxon>
        <taxon>Boophilus</taxon>
    </lineage>
</organism>